<feature type="domain" description="NUMOD4" evidence="1">
    <location>
        <begin position="23"/>
        <end position="71"/>
    </location>
</feature>
<proteinExistence type="predicted"/>
<dbReference type="Pfam" id="PF07463">
    <property type="entry name" value="NUMOD4"/>
    <property type="match status" value="1"/>
</dbReference>
<evidence type="ECO:0000313" key="2">
    <source>
        <dbReference type="EMBL" id="ATN93701.1"/>
    </source>
</evidence>
<dbReference type="OrthoDB" id="18171at10239"/>
<dbReference type="Gene3D" id="3.90.75.20">
    <property type="match status" value="1"/>
</dbReference>
<keyword evidence="3" id="KW-1185">Reference proteome</keyword>
<keyword evidence="2" id="KW-0255">Endonuclease</keyword>
<protein>
    <submittedName>
        <fullName evidence="2">HNH endonuclease</fullName>
    </submittedName>
</protein>
<gene>
    <name evidence="2" type="ORF">SEA_SCAP1_52</name>
</gene>
<dbReference type="GO" id="GO:0004519">
    <property type="term" value="F:endonuclease activity"/>
    <property type="evidence" value="ECO:0007669"/>
    <property type="project" value="UniProtKB-KW"/>
</dbReference>
<dbReference type="SUPFAM" id="SSF54060">
    <property type="entry name" value="His-Me finger endonucleases"/>
    <property type="match status" value="1"/>
</dbReference>
<name>A0A2D1GP46_9CAUD</name>
<keyword evidence="2" id="KW-0378">Hydrolase</keyword>
<dbReference type="Proteomes" id="UP000228985">
    <property type="component" value="Segment"/>
</dbReference>
<dbReference type="EMBL" id="MF975637">
    <property type="protein sequence ID" value="ATN93701.1"/>
    <property type="molecule type" value="Genomic_DNA"/>
</dbReference>
<keyword evidence="2" id="KW-0540">Nuclease</keyword>
<reference evidence="2 3" key="1">
    <citation type="submission" date="2017-09" db="EMBL/GenBank/DDBJ databases">
        <authorList>
            <person name="Ehlers B."/>
            <person name="Leendertz F.H."/>
        </authorList>
    </citation>
    <scope>NUCLEOTIDE SEQUENCE [LARGE SCALE GENOMIC DNA]</scope>
</reference>
<organism evidence="2 3">
    <name type="scientific">Streptomyces phage Scap1</name>
    <dbReference type="NCBI Taxonomy" id="2041354"/>
    <lineage>
        <taxon>Viruses</taxon>
        <taxon>Duplodnaviria</taxon>
        <taxon>Heunggongvirae</taxon>
        <taxon>Uroviricota</taxon>
        <taxon>Caudoviricetes</taxon>
        <taxon>Scapunavirus</taxon>
        <taxon>Scapunavirus scap1</taxon>
    </lineage>
</organism>
<dbReference type="InterPro" id="IPR010902">
    <property type="entry name" value="NUMOD4"/>
</dbReference>
<dbReference type="GO" id="GO:0016788">
    <property type="term" value="F:hydrolase activity, acting on ester bonds"/>
    <property type="evidence" value="ECO:0007669"/>
    <property type="project" value="InterPro"/>
</dbReference>
<sequence>MRPNASQNAGCKEQLISKGWKMEDWRVVQGFECYSVSNLGRVRSDIAYKNGNTGRIITASTNQRGLAYVGLMKNGIQHKRSVALMVAHAFIFTARPLSFNTPINLDGDRHNNRVENLLWRPLWFARKYFQQFEHPHARIARPIVEVKSQQEYASSWDAALTLGLLDQEIFEATQDKTYVWPTYQRFEVLR</sequence>
<evidence type="ECO:0000313" key="3">
    <source>
        <dbReference type="Proteomes" id="UP000228985"/>
    </source>
</evidence>
<evidence type="ECO:0000259" key="1">
    <source>
        <dbReference type="Pfam" id="PF07463"/>
    </source>
</evidence>
<accession>A0A2D1GP46</accession>
<dbReference type="InterPro" id="IPR044925">
    <property type="entry name" value="His-Me_finger_sf"/>
</dbReference>